<feature type="region of interest" description="Disordered" evidence="1">
    <location>
        <begin position="232"/>
        <end position="263"/>
    </location>
</feature>
<sequence length="536" mass="61518">MVNIKVTYKETVRRFVLPTNNATWTGLEAKLRNIYNIPTSTTFTLSYVDEDGDVITLSTDMEFQEVLSSQLSASYIKFDLKFSTGDSSDGEDSNNEAWVFEGVKTPPQSALTVNLDNLDNPDNPENVSQKNVISTTNQEAQFFKIGSEESSSIQPVSLLYEDKSSSSKKTSLDDEIGSFGSLKFSPTLNDEEDKEEKEDKERKEDKGDFGSLNFLPTSNYLGRDDLDKYFEEVEGGKESSSNNVFPSSLEQTPLNNQDNKTPTVSELADQFQKMLDQFKKDVVKDHKLAGEMMDQFLRSIIEKNIQNTQENQSQDNLQEKESQGQGEQQDNNQSREINFFSDHSPLFNNRLSQDQDQQRGRDTFFDDHPPLFFTRQVSPPPSLPGSFPVTQKSTPCPWASQARPESDSLEMRQNVRGSEHRSQSIPRNLRRGSRRRHRDHDEHREGRRDEAREEVREETRDEEAREDTRGEIFTLALEPTVSTEPTEPDATGPYYEEIKTLNDMGFWRDEDQYFELLTLYEGNLDRVIEALLERQE</sequence>
<feature type="domain" description="PB1" evidence="3">
    <location>
        <begin position="1"/>
        <end position="84"/>
    </location>
</feature>
<evidence type="ECO:0000259" key="3">
    <source>
        <dbReference type="PROSITE" id="PS51745"/>
    </source>
</evidence>
<dbReference type="Gene3D" id="3.10.20.90">
    <property type="entry name" value="Phosphatidylinositol 3-kinase Catalytic Subunit, Chain A, domain 1"/>
    <property type="match status" value="1"/>
</dbReference>
<feature type="compositionally biased region" description="Basic and acidic residues" evidence="1">
    <location>
        <begin position="356"/>
        <end position="369"/>
    </location>
</feature>
<dbReference type="PANTHER" id="PTHR20930">
    <property type="entry name" value="OVARIAN CARCINOMA ANTIGEN CA125-RELATED"/>
    <property type="match status" value="1"/>
</dbReference>
<dbReference type="EMBL" id="CAJVPP010001923">
    <property type="protein sequence ID" value="CAG8578952.1"/>
    <property type="molecule type" value="Genomic_DNA"/>
</dbReference>
<dbReference type="PROSITE" id="PS51745">
    <property type="entry name" value="PB1"/>
    <property type="match status" value="1"/>
</dbReference>
<feature type="compositionally biased region" description="Basic residues" evidence="1">
    <location>
        <begin position="428"/>
        <end position="438"/>
    </location>
</feature>
<feature type="domain" description="UBA" evidence="2">
    <location>
        <begin position="493"/>
        <end position="534"/>
    </location>
</feature>
<dbReference type="SUPFAM" id="SSF54277">
    <property type="entry name" value="CAD &amp; PB1 domains"/>
    <property type="match status" value="1"/>
</dbReference>
<accession>A0A9N9BX29</accession>
<dbReference type="PROSITE" id="PS50030">
    <property type="entry name" value="UBA"/>
    <property type="match status" value="1"/>
</dbReference>
<keyword evidence="5" id="KW-1185">Reference proteome</keyword>
<evidence type="ECO:0000313" key="4">
    <source>
        <dbReference type="EMBL" id="CAG8578952.1"/>
    </source>
</evidence>
<organism evidence="4 5">
    <name type="scientific">Funneliformis mosseae</name>
    <name type="common">Endomycorrhizal fungus</name>
    <name type="synonym">Glomus mosseae</name>
    <dbReference type="NCBI Taxonomy" id="27381"/>
    <lineage>
        <taxon>Eukaryota</taxon>
        <taxon>Fungi</taxon>
        <taxon>Fungi incertae sedis</taxon>
        <taxon>Mucoromycota</taxon>
        <taxon>Glomeromycotina</taxon>
        <taxon>Glomeromycetes</taxon>
        <taxon>Glomerales</taxon>
        <taxon>Glomeraceae</taxon>
        <taxon>Funneliformis</taxon>
    </lineage>
</organism>
<feature type="compositionally biased region" description="Polar residues" evidence="1">
    <location>
        <begin position="238"/>
        <end position="263"/>
    </location>
</feature>
<proteinExistence type="predicted"/>
<feature type="compositionally biased region" description="Basic and acidic residues" evidence="1">
    <location>
        <begin position="439"/>
        <end position="470"/>
    </location>
</feature>
<name>A0A9N9BX29_FUNMO</name>
<feature type="region of interest" description="Disordered" evidence="1">
    <location>
        <begin position="343"/>
        <end position="471"/>
    </location>
</feature>
<reference evidence="4" key="1">
    <citation type="submission" date="2021-06" db="EMBL/GenBank/DDBJ databases">
        <authorList>
            <person name="Kallberg Y."/>
            <person name="Tangrot J."/>
            <person name="Rosling A."/>
        </authorList>
    </citation>
    <scope>NUCLEOTIDE SEQUENCE</scope>
    <source>
        <strain evidence="4">87-6 pot B 2015</strain>
    </source>
</reference>
<dbReference type="Pfam" id="PF00564">
    <property type="entry name" value="PB1"/>
    <property type="match status" value="1"/>
</dbReference>
<evidence type="ECO:0000256" key="1">
    <source>
        <dbReference type="SAM" id="MobiDB-lite"/>
    </source>
</evidence>
<evidence type="ECO:0000259" key="2">
    <source>
        <dbReference type="PROSITE" id="PS50030"/>
    </source>
</evidence>
<protein>
    <submittedName>
        <fullName evidence="4">2064_t:CDS:1</fullName>
    </submittedName>
</protein>
<feature type="compositionally biased region" description="Basic and acidic residues" evidence="1">
    <location>
        <begin position="197"/>
        <end position="208"/>
    </location>
</feature>
<dbReference type="InterPro" id="IPR000270">
    <property type="entry name" value="PB1_dom"/>
</dbReference>
<feature type="region of interest" description="Disordered" evidence="1">
    <location>
        <begin position="308"/>
        <end position="331"/>
    </location>
</feature>
<dbReference type="InterPro" id="IPR053793">
    <property type="entry name" value="PB1-like"/>
</dbReference>
<feature type="compositionally biased region" description="Polar residues" evidence="1">
    <location>
        <begin position="346"/>
        <end position="355"/>
    </location>
</feature>
<dbReference type="InterPro" id="IPR015940">
    <property type="entry name" value="UBA"/>
</dbReference>
<evidence type="ECO:0000313" key="5">
    <source>
        <dbReference type="Proteomes" id="UP000789375"/>
    </source>
</evidence>
<gene>
    <name evidence="4" type="ORF">FMOSSE_LOCUS7849</name>
</gene>
<feature type="region of interest" description="Disordered" evidence="1">
    <location>
        <begin position="179"/>
        <end position="214"/>
    </location>
</feature>
<dbReference type="Proteomes" id="UP000789375">
    <property type="component" value="Unassembled WGS sequence"/>
</dbReference>
<dbReference type="CDD" id="cd05992">
    <property type="entry name" value="PB1"/>
    <property type="match status" value="1"/>
</dbReference>
<dbReference type="PANTHER" id="PTHR20930:SF0">
    <property type="entry name" value="PROTEIN ILRUN"/>
    <property type="match status" value="1"/>
</dbReference>
<comment type="caution">
    <text evidence="4">The sequence shown here is derived from an EMBL/GenBank/DDBJ whole genome shotgun (WGS) entry which is preliminary data.</text>
</comment>
<dbReference type="SMART" id="SM00666">
    <property type="entry name" value="PB1"/>
    <property type="match status" value="1"/>
</dbReference>
<dbReference type="AlphaFoldDB" id="A0A9N9BX29"/>